<reference evidence="2 3" key="1">
    <citation type="journal article" date="2019" name="Int. J. Syst. Evol. Microbiol.">
        <title>The Global Catalogue of Microorganisms (GCM) 10K type strain sequencing project: providing services to taxonomists for standard genome sequencing and annotation.</title>
        <authorList>
            <consortium name="The Broad Institute Genomics Platform"/>
            <consortium name="The Broad Institute Genome Sequencing Center for Infectious Disease"/>
            <person name="Wu L."/>
            <person name="Ma J."/>
        </authorList>
    </citation>
    <scope>NUCLEOTIDE SEQUENCE [LARGE SCALE GENOMIC DNA]</scope>
    <source>
        <strain evidence="2 3">JCM 1405</strain>
    </source>
</reference>
<comment type="caution">
    <text evidence="2">The sequence shown here is derived from an EMBL/GenBank/DDBJ whole genome shotgun (WGS) entry which is preliminary data.</text>
</comment>
<evidence type="ECO:0000313" key="3">
    <source>
        <dbReference type="Proteomes" id="UP001500339"/>
    </source>
</evidence>
<name>A0ABN1INB7_9CLOT</name>
<protein>
    <recommendedName>
        <fullName evidence="4">Secreted protein</fullName>
    </recommendedName>
</protein>
<evidence type="ECO:0000313" key="2">
    <source>
        <dbReference type="EMBL" id="GAA0718000.1"/>
    </source>
</evidence>
<feature type="compositionally biased region" description="Basic and acidic residues" evidence="1">
    <location>
        <begin position="79"/>
        <end position="91"/>
    </location>
</feature>
<organism evidence="2 3">
    <name type="scientific">Clostridium malenominatum</name>
    <dbReference type="NCBI Taxonomy" id="1539"/>
    <lineage>
        <taxon>Bacteria</taxon>
        <taxon>Bacillati</taxon>
        <taxon>Bacillota</taxon>
        <taxon>Clostridia</taxon>
        <taxon>Eubacteriales</taxon>
        <taxon>Clostridiaceae</taxon>
        <taxon>Clostridium</taxon>
    </lineage>
</organism>
<sequence>MGKPSIFSKDYDERMKKRKRRRTILFLVITLIVIGAWVSQGINMKNIVSIKKITFFNRKSNLNPKNNEKTLTDNNGNSKQEEKQEEKKEEGYNFSLSSGESVKVIYESIGKDRKFKYIHPLESKIIYDISPSGKLITIYDKKVQRIYSMNIDGKVFDITKPSYTSTNGTFSISREEQLKTNPSYIWCESPKFIDESTIAYVSQLPWFNKNTKYIWTIDLKNNIHKNIQNLEGNEIKFESLNEKGLDIIIDKEKFILKASGEILK</sequence>
<evidence type="ECO:0000256" key="1">
    <source>
        <dbReference type="SAM" id="MobiDB-lite"/>
    </source>
</evidence>
<keyword evidence="3" id="KW-1185">Reference proteome</keyword>
<feature type="region of interest" description="Disordered" evidence="1">
    <location>
        <begin position="64"/>
        <end position="92"/>
    </location>
</feature>
<proteinExistence type="predicted"/>
<dbReference type="EMBL" id="BAAACF010000001">
    <property type="protein sequence ID" value="GAA0718000.1"/>
    <property type="molecule type" value="Genomic_DNA"/>
</dbReference>
<accession>A0ABN1INB7</accession>
<dbReference type="RefSeq" id="WP_343766003.1">
    <property type="nucleotide sequence ID" value="NZ_BAAACF010000001.1"/>
</dbReference>
<gene>
    <name evidence="2" type="ORF">GCM10008905_04150</name>
</gene>
<evidence type="ECO:0008006" key="4">
    <source>
        <dbReference type="Google" id="ProtNLM"/>
    </source>
</evidence>
<dbReference type="Proteomes" id="UP001500339">
    <property type="component" value="Unassembled WGS sequence"/>
</dbReference>